<evidence type="ECO:0000313" key="8">
    <source>
        <dbReference type="Proteomes" id="UP000678237"/>
    </source>
</evidence>
<dbReference type="Pfam" id="PF04893">
    <property type="entry name" value="Yip1"/>
    <property type="match status" value="1"/>
</dbReference>
<gene>
    <name evidence="7" type="ORF">J4203_06540</name>
</gene>
<reference evidence="7" key="2">
    <citation type="submission" date="2021-05" db="EMBL/GenBank/DDBJ databases">
        <title>Protein family content uncovers lineage relationships and bacterial pathway maintenance mechanisms in DPANN archaea.</title>
        <authorList>
            <person name="Castelle C.J."/>
            <person name="Meheust R."/>
            <person name="Jaffe A.L."/>
            <person name="Seitz K."/>
            <person name="Gong X."/>
            <person name="Baker B.J."/>
            <person name="Banfield J.F."/>
        </authorList>
    </citation>
    <scope>NUCLEOTIDE SEQUENCE</scope>
    <source>
        <strain evidence="7">RIFCSPLOWO2_01_FULL_58_19</strain>
    </source>
</reference>
<keyword evidence="4 5" id="KW-0472">Membrane</keyword>
<feature type="transmembrane region" description="Helical" evidence="5">
    <location>
        <begin position="165"/>
        <end position="185"/>
    </location>
</feature>
<evidence type="ECO:0000256" key="4">
    <source>
        <dbReference type="ARBA" id="ARBA00023136"/>
    </source>
</evidence>
<feature type="transmembrane region" description="Helical" evidence="5">
    <location>
        <begin position="54"/>
        <end position="83"/>
    </location>
</feature>
<dbReference type="AlphaFoldDB" id="A0A8T4L8E6"/>
<comment type="caution">
    <text evidence="7">The sequence shown here is derived from an EMBL/GenBank/DDBJ whole genome shotgun (WGS) entry which is preliminary data.</text>
</comment>
<dbReference type="GO" id="GO:0016020">
    <property type="term" value="C:membrane"/>
    <property type="evidence" value="ECO:0007669"/>
    <property type="project" value="UniProtKB-SubCell"/>
</dbReference>
<accession>A0A8T4L8E6</accession>
<proteinExistence type="predicted"/>
<evidence type="ECO:0000256" key="5">
    <source>
        <dbReference type="SAM" id="Phobius"/>
    </source>
</evidence>
<keyword evidence="3 5" id="KW-1133">Transmembrane helix</keyword>
<keyword evidence="2 5" id="KW-0812">Transmembrane</keyword>
<evidence type="ECO:0000259" key="6">
    <source>
        <dbReference type="Pfam" id="PF04893"/>
    </source>
</evidence>
<dbReference type="InterPro" id="IPR006977">
    <property type="entry name" value="Yip1_dom"/>
</dbReference>
<protein>
    <submittedName>
        <fullName evidence="7">YIP1 family protein</fullName>
    </submittedName>
</protein>
<organism evidence="7 8">
    <name type="scientific">Candidatus Iainarchaeum sp</name>
    <dbReference type="NCBI Taxonomy" id="3101447"/>
    <lineage>
        <taxon>Archaea</taxon>
        <taxon>Candidatus Iainarchaeota</taxon>
        <taxon>Candidatus Iainarchaeia</taxon>
        <taxon>Candidatus Iainarchaeales</taxon>
        <taxon>Candidatus Iainarchaeaceae</taxon>
        <taxon>Candidatus Iainarchaeum</taxon>
    </lineage>
</organism>
<feature type="transmembrane region" description="Helical" evidence="5">
    <location>
        <begin position="30"/>
        <end position="48"/>
    </location>
</feature>
<evidence type="ECO:0000256" key="3">
    <source>
        <dbReference type="ARBA" id="ARBA00022989"/>
    </source>
</evidence>
<comment type="subcellular location">
    <subcellularLocation>
        <location evidence="1">Membrane</location>
        <topology evidence="1">Multi-pass membrane protein</topology>
    </subcellularLocation>
</comment>
<dbReference type="EMBL" id="JAGVWE010000005">
    <property type="protein sequence ID" value="MBS3063493.1"/>
    <property type="molecule type" value="Genomic_DNA"/>
</dbReference>
<feature type="transmembrane region" description="Helical" evidence="5">
    <location>
        <begin position="95"/>
        <end position="118"/>
    </location>
</feature>
<dbReference type="Proteomes" id="UP000678237">
    <property type="component" value="Unassembled WGS sequence"/>
</dbReference>
<sequence>MGFNFGALPGVLTKPKQAFKDLGPQTMKEGAILAALFSIVASAISGVVGGQMNVVGWVVGAVVAAIILVATGWLAAMLAKMVFHGSGNTRNTVGYLGYGSFLGVVSAIVGAVLGMMGLGMMGSVTPANAMAMAGGALGVAAIVGLVFFLWSLYINGAAVGTANGIRLIFGAISFFVAALIVGIVVGTILVMVLGMIGLGAMMGGAAAIAG</sequence>
<evidence type="ECO:0000313" key="7">
    <source>
        <dbReference type="EMBL" id="MBS3063493.1"/>
    </source>
</evidence>
<reference evidence="7" key="1">
    <citation type="submission" date="2021-03" db="EMBL/GenBank/DDBJ databases">
        <authorList>
            <person name="Jaffe A."/>
        </authorList>
    </citation>
    <scope>NUCLEOTIDE SEQUENCE</scope>
    <source>
        <strain evidence="7">RIFCSPLOWO2_01_FULL_58_19</strain>
    </source>
</reference>
<evidence type="ECO:0000256" key="2">
    <source>
        <dbReference type="ARBA" id="ARBA00022692"/>
    </source>
</evidence>
<feature type="transmembrane region" description="Helical" evidence="5">
    <location>
        <begin position="130"/>
        <end position="153"/>
    </location>
</feature>
<feature type="transmembrane region" description="Helical" evidence="5">
    <location>
        <begin position="191"/>
        <end position="209"/>
    </location>
</feature>
<evidence type="ECO:0000256" key="1">
    <source>
        <dbReference type="ARBA" id="ARBA00004141"/>
    </source>
</evidence>
<feature type="domain" description="Yip1" evidence="6">
    <location>
        <begin position="10"/>
        <end position="184"/>
    </location>
</feature>
<name>A0A8T4L8E6_9ARCH</name>